<reference evidence="2 3" key="1">
    <citation type="submission" date="2015-04" db="EMBL/GenBank/DDBJ databases">
        <authorList>
            <person name="Syromyatnikov M.Y."/>
            <person name="Popov V.N."/>
        </authorList>
    </citation>
    <scope>NUCLEOTIDE SEQUENCE [LARGE SCALE GENOMIC DNA]</scope>
</reference>
<gene>
    <name evidence="2" type="primary">putative GE10741</name>
    <name evidence="2" type="ORF">CLUMA_CG019283</name>
</gene>
<name>A0A1J1J437_9DIPT</name>
<feature type="chain" id="PRO_5012520614" evidence="1">
    <location>
        <begin position="20"/>
        <end position="1214"/>
    </location>
</feature>
<keyword evidence="3" id="KW-1185">Reference proteome</keyword>
<sequence>MKSNFILLALIILANHTHAVEFFEGDANTLKLSKENENLGVRKLKAILLPCESLHKDVKCKTRIDIKALLNPSQNKENTLLVIDEVYDVKKRLNFPLLHPYMIQLAQWERTLKYPLQLHQSVDVLCDNNESVQRKDSDSINTLKNKVDKETVGNLWNAIKMKQGDAIKRDSLDLHSSDVTDVDKNDLLLYSDEENLLRKHSPPVSDDAFKIFGWHNKSLDNTLIKSFKPSVKEFNSYPMDNQSKPQNENELNQIHHQQYQQFQTPQNLTALFSNNFKFNSSPKGFEMKISDWNSTKKQFPNGGDIHNDQNHKIHHQSAKNFIGFPSIYINESQTRKGLGRNKNFDYGLTKTRRRVENDNLIQKNLIEKKIHKKVSRNKENSLKNEIYNHNMNENDKNLKRNTMKNLEMAFKIQSEDTSSAKFPSTERRQFNQNNQRHYAKLQENSNEVSSFNNYKRNPIDSFPISKGRMKQWKDVYENHHTMNVDNSESFQVGKDAEDESRMNEMIIENDFYDEFVPDKEDDPNLMVEEESFKPNRNAKQEVNSEQTEKRFKRFFLNIDDGAALRTSNNYNQTDGNSEVEMKQEPIKGKRFSVYRLASPFIHFSLRVEVFRKHFGKWLRICPQMILTSESENFSDGDFHVGLSPRNTFNYFPDFDVNKTFILLSEDGTSIQSLLTLDNSSSLSITTAIRQSICRSEIEADTAAHSSLLMLSETVLNHEQAITKCSLNDDKFCLDLKDDDDTTWKLNLDFPFGDNEIIDSRSTKVKISNIYIDTIDQVNLEARFEVISNDYIVKKLNLTLNGCEILSHVEISQSFLLPPNKLAIIDVSMTLPLYAIYKEQICEANIVDEAKKIVARRQFILNPKGARCLCLWHCDCYCFDSFLSKNINDLCHAMSLKAEIDAGFYDEDIFLKLGEDIETSENIKRNFMKIIPLLIPTLALCLGRCRRFAVNLFFFLLLPIACLRSFLCCFHNEKEKSEDSVYGFKMTRREIDSDDESDEENMKLIKHSSTTSNFSSTYENFKKSSDTIFDARNFYSDENELEKDTEFVVSSIKESHESLSKLENHRNKEKTFDEIFDDTKEKPEEMLVKQFLNARVVFRTFTEPKGSVKVVENQPYSIRGYFIPAQNTGYQFITYNPIRQFYGISQNNTLVSLTPQNLLNAKAFRRFYANKKAVLEANDLSVHPTLSAPCVNVLVQDLSMYRCEVSCDDKNKLTL</sequence>
<dbReference type="STRING" id="568069.A0A1J1J437"/>
<dbReference type="EMBL" id="CVRI01000066">
    <property type="protein sequence ID" value="CRL06238.1"/>
    <property type="molecule type" value="Genomic_DNA"/>
</dbReference>
<dbReference type="AlphaFoldDB" id="A0A1J1J437"/>
<evidence type="ECO:0000256" key="1">
    <source>
        <dbReference type="SAM" id="SignalP"/>
    </source>
</evidence>
<proteinExistence type="predicted"/>
<dbReference type="OrthoDB" id="7765034at2759"/>
<protein>
    <submittedName>
        <fullName evidence="2">CLUMA_CG019283, isoform A</fullName>
    </submittedName>
</protein>
<evidence type="ECO:0000313" key="2">
    <source>
        <dbReference type="EMBL" id="CRL06238.1"/>
    </source>
</evidence>
<feature type="signal peptide" evidence="1">
    <location>
        <begin position="1"/>
        <end position="19"/>
    </location>
</feature>
<accession>A0A1J1J437</accession>
<keyword evidence="1" id="KW-0732">Signal</keyword>
<dbReference type="Proteomes" id="UP000183832">
    <property type="component" value="Unassembled WGS sequence"/>
</dbReference>
<evidence type="ECO:0000313" key="3">
    <source>
        <dbReference type="Proteomes" id="UP000183832"/>
    </source>
</evidence>
<organism evidence="2 3">
    <name type="scientific">Clunio marinus</name>
    <dbReference type="NCBI Taxonomy" id="568069"/>
    <lineage>
        <taxon>Eukaryota</taxon>
        <taxon>Metazoa</taxon>
        <taxon>Ecdysozoa</taxon>
        <taxon>Arthropoda</taxon>
        <taxon>Hexapoda</taxon>
        <taxon>Insecta</taxon>
        <taxon>Pterygota</taxon>
        <taxon>Neoptera</taxon>
        <taxon>Endopterygota</taxon>
        <taxon>Diptera</taxon>
        <taxon>Nematocera</taxon>
        <taxon>Chironomoidea</taxon>
        <taxon>Chironomidae</taxon>
        <taxon>Clunio</taxon>
    </lineage>
</organism>